<evidence type="ECO:0000313" key="1">
    <source>
        <dbReference type="EMBL" id="UGS28119.1"/>
    </source>
</evidence>
<dbReference type="EMBL" id="CP082781">
    <property type="protein sequence ID" value="UGS28119.1"/>
    <property type="molecule type" value="Genomic_DNA"/>
</dbReference>
<reference evidence="1 2" key="1">
    <citation type="submission" date="2023-01" db="EMBL/GenBank/DDBJ databases">
        <title>Characterization of estradiol degrading bacteria Microbacterium sp. MZT7 and reveal degrading genes through genome analysis.</title>
        <authorList>
            <person name="Hao P."/>
            <person name="Gao Y."/>
        </authorList>
    </citation>
    <scope>NUCLEOTIDE SEQUENCE [LARGE SCALE GENOMIC DNA]</scope>
    <source>
        <strain evidence="1 2">MZT7</strain>
    </source>
</reference>
<protein>
    <submittedName>
        <fullName evidence="1">Uncharacterized protein</fullName>
    </submittedName>
</protein>
<organism evidence="1 2">
    <name type="scientific">Microbacterium resistens</name>
    <dbReference type="NCBI Taxonomy" id="156977"/>
    <lineage>
        <taxon>Bacteria</taxon>
        <taxon>Bacillati</taxon>
        <taxon>Actinomycetota</taxon>
        <taxon>Actinomycetes</taxon>
        <taxon>Micrococcales</taxon>
        <taxon>Microbacteriaceae</taxon>
        <taxon>Microbacterium</taxon>
    </lineage>
</organism>
<keyword evidence="2" id="KW-1185">Reference proteome</keyword>
<dbReference type="Gene3D" id="3.20.20.80">
    <property type="entry name" value="Glycosidases"/>
    <property type="match status" value="1"/>
</dbReference>
<dbReference type="SUPFAM" id="SSF51445">
    <property type="entry name" value="(Trans)glycosidases"/>
    <property type="match status" value="1"/>
</dbReference>
<dbReference type="InterPro" id="IPR017853">
    <property type="entry name" value="GH"/>
</dbReference>
<dbReference type="PROSITE" id="PS51318">
    <property type="entry name" value="TAT"/>
    <property type="match status" value="1"/>
</dbReference>
<accession>A0ABY3RVP3</accession>
<dbReference type="RefSeq" id="WP_231821300.1">
    <property type="nucleotide sequence ID" value="NZ_CP082781.1"/>
</dbReference>
<evidence type="ECO:0000313" key="2">
    <source>
        <dbReference type="Proteomes" id="UP001199642"/>
    </source>
</evidence>
<sequence length="780" mass="82926">MAEPTTSLTVSRRAVLTGTAIGLTGLIVPISALNASPARAAAAFTLTAPGIRVEAAADGTLSFMEEGGSERIRITHVMVKDSALGQQRTYGATVTEITLPDGRPGLRLAYRMAAAAAAITVVGTVDVTARRANLRWEVTGPATLLPSGFMINRTLVGNTDDEHYTPLNRWTRPAAGIPFEVADGGVYQETFAATRAYLGLEQTDPRYTSASWVHAPGTLDAAGTAVTTASLVLADVRPGAARTIAAARPTGVELWTDRPFNIWDDGAAPLTVHTQACNGTTAASSVAITLTARDFEGRTLTSTTQSFTVDPGGVVDADFAVPLASGIAFVEAVAASPQGSSFARTTLAVLPPFTYLAGAESVFGIANYPWLHVPSAADLVALMQRIGVRRVRIAYEPGNAMGYTEGMDPAVLDAAGIDHNTQLGRIPIDGTPAEGQAWAATNVASAIASGAQWFEVGNEVNSPWMQGLKAAEYVAQGLRPAVDALRAAGSDMKVLNAGTGGMDVVWLRNFIDAGGWDLIDGLAIHPGRGNFTPDFAPPVEDWDPGANGLYWNFLGSVQEAKRLIAEEGGGKELWLTEAYACTKPNSWWHDTHRHAAENVVLTFALALSEGVNGVNWYQLHDTTVHHPQEADPANPEFHYGLMNRDTSPKASLLAYATAARQFDRTSFLRRLEFADADLRGLSFAGEGGDHLAVLWSRKDGYILNADHGAGSDYASPEPWIDTWQTKTPVRLAATGQEVRVIDVIGQERTIPVEQGHVTLVLDGAPLLVWGLVRDCDATED</sequence>
<dbReference type="InterPro" id="IPR006311">
    <property type="entry name" value="TAT_signal"/>
</dbReference>
<gene>
    <name evidence="1" type="ORF">K8F61_08160</name>
</gene>
<proteinExistence type="predicted"/>
<dbReference type="Proteomes" id="UP001199642">
    <property type="component" value="Chromosome"/>
</dbReference>
<name>A0ABY3RVP3_9MICO</name>